<protein>
    <submittedName>
        <fullName evidence="1">Uncharacterized protein</fullName>
    </submittedName>
</protein>
<gene>
    <name evidence="1" type="ORF">METZ01_LOCUS108796</name>
</gene>
<name>A0A381WUA9_9ZZZZ</name>
<sequence length="65" mass="7629">MTGFFSTHEECNRCRKKHELTDVEGHYSGICKSCRDHDEESFEASEKRRLERIATGFGEHYFDQG</sequence>
<evidence type="ECO:0000313" key="1">
    <source>
        <dbReference type="EMBL" id="SVA55942.1"/>
    </source>
</evidence>
<proteinExistence type="predicted"/>
<accession>A0A381WUA9</accession>
<dbReference type="AlphaFoldDB" id="A0A381WUA9"/>
<reference evidence="1" key="1">
    <citation type="submission" date="2018-05" db="EMBL/GenBank/DDBJ databases">
        <authorList>
            <person name="Lanie J.A."/>
            <person name="Ng W.-L."/>
            <person name="Kazmierczak K.M."/>
            <person name="Andrzejewski T.M."/>
            <person name="Davidsen T.M."/>
            <person name="Wayne K.J."/>
            <person name="Tettelin H."/>
            <person name="Glass J.I."/>
            <person name="Rusch D."/>
            <person name="Podicherti R."/>
            <person name="Tsui H.-C.T."/>
            <person name="Winkler M.E."/>
        </authorList>
    </citation>
    <scope>NUCLEOTIDE SEQUENCE</scope>
</reference>
<organism evidence="1">
    <name type="scientific">marine metagenome</name>
    <dbReference type="NCBI Taxonomy" id="408172"/>
    <lineage>
        <taxon>unclassified sequences</taxon>
        <taxon>metagenomes</taxon>
        <taxon>ecological metagenomes</taxon>
    </lineage>
</organism>
<dbReference type="EMBL" id="UINC01012869">
    <property type="protein sequence ID" value="SVA55942.1"/>
    <property type="molecule type" value="Genomic_DNA"/>
</dbReference>